<evidence type="ECO:0000256" key="2">
    <source>
        <dbReference type="ARBA" id="ARBA00004496"/>
    </source>
</evidence>
<dbReference type="SUPFAM" id="SSF160527">
    <property type="entry name" value="V-type ATPase subunit E-like"/>
    <property type="match status" value="1"/>
</dbReference>
<keyword evidence="8" id="KW-0653">Protein transport</keyword>
<feature type="compositionally biased region" description="Basic and acidic residues" evidence="10">
    <location>
        <begin position="10"/>
        <end position="22"/>
    </location>
</feature>
<evidence type="ECO:0000256" key="5">
    <source>
        <dbReference type="ARBA" id="ARBA00022448"/>
    </source>
</evidence>
<evidence type="ECO:0000256" key="4">
    <source>
        <dbReference type="ARBA" id="ARBA00016507"/>
    </source>
</evidence>
<comment type="function">
    <text evidence="1">Needed for flagellar regrowth and assembly.</text>
</comment>
<protein>
    <recommendedName>
        <fullName evidence="4">Flagellar assembly protein FliH</fullName>
    </recommendedName>
</protein>
<keyword evidence="7" id="KW-1005">Bacterial flagellum biogenesis</keyword>
<dbReference type="InterPro" id="IPR051472">
    <property type="entry name" value="T3SS_Stator/FliH"/>
</dbReference>
<evidence type="ECO:0000256" key="9">
    <source>
        <dbReference type="ARBA" id="ARBA00023225"/>
    </source>
</evidence>
<dbReference type="PANTHER" id="PTHR34982">
    <property type="entry name" value="YOP PROTEINS TRANSLOCATION PROTEIN L"/>
    <property type="match status" value="1"/>
</dbReference>
<reference evidence="13" key="1">
    <citation type="journal article" date="2019" name="Int. J. Syst. Evol. Microbiol.">
        <title>The Global Catalogue of Microorganisms (GCM) 10K type strain sequencing project: providing services to taxonomists for standard genome sequencing and annotation.</title>
        <authorList>
            <consortium name="The Broad Institute Genomics Platform"/>
            <consortium name="The Broad Institute Genome Sequencing Center for Infectious Disease"/>
            <person name="Wu L."/>
            <person name="Ma J."/>
        </authorList>
    </citation>
    <scope>NUCLEOTIDE SEQUENCE [LARGE SCALE GENOMIC DNA]</scope>
    <source>
        <strain evidence="13">CCUG 54356</strain>
    </source>
</reference>
<feature type="region of interest" description="Disordered" evidence="10">
    <location>
        <begin position="1"/>
        <end position="22"/>
    </location>
</feature>
<evidence type="ECO:0000256" key="8">
    <source>
        <dbReference type="ARBA" id="ARBA00022927"/>
    </source>
</evidence>
<evidence type="ECO:0000313" key="12">
    <source>
        <dbReference type="EMBL" id="MFD1215480.1"/>
    </source>
</evidence>
<dbReference type="RefSeq" id="WP_230437776.1">
    <property type="nucleotide sequence ID" value="NZ_CP087715.1"/>
</dbReference>
<evidence type="ECO:0000256" key="6">
    <source>
        <dbReference type="ARBA" id="ARBA00022490"/>
    </source>
</evidence>
<keyword evidence="12" id="KW-0966">Cell projection</keyword>
<dbReference type="InterPro" id="IPR000563">
    <property type="entry name" value="Flag_FliH"/>
</dbReference>
<keyword evidence="12" id="KW-0969">Cilium</keyword>
<dbReference type="InterPro" id="IPR018035">
    <property type="entry name" value="Flagellar_FliH/T3SS_HrpE"/>
</dbReference>
<evidence type="ECO:0000313" key="13">
    <source>
        <dbReference type="Proteomes" id="UP001597264"/>
    </source>
</evidence>
<comment type="similarity">
    <text evidence="3">Belongs to the FliH family.</text>
</comment>
<evidence type="ECO:0000256" key="1">
    <source>
        <dbReference type="ARBA" id="ARBA00003041"/>
    </source>
</evidence>
<proteinExistence type="inferred from homology"/>
<keyword evidence="13" id="KW-1185">Reference proteome</keyword>
<evidence type="ECO:0000256" key="3">
    <source>
        <dbReference type="ARBA" id="ARBA00006602"/>
    </source>
</evidence>
<dbReference type="EMBL" id="JBHTLR010000004">
    <property type="protein sequence ID" value="MFD1215480.1"/>
    <property type="molecule type" value="Genomic_DNA"/>
</dbReference>
<accession>A0ABW3U4I5</accession>
<keyword evidence="5" id="KW-0813">Transport</keyword>
<gene>
    <name evidence="12" type="ORF">ACFQ2X_02615</name>
</gene>
<comment type="subcellular location">
    <subcellularLocation>
        <location evidence="2">Cytoplasm</location>
    </subcellularLocation>
</comment>
<dbReference type="PANTHER" id="PTHR34982:SF1">
    <property type="entry name" value="FLAGELLAR ASSEMBLY PROTEIN FLIH"/>
    <property type="match status" value="1"/>
</dbReference>
<keyword evidence="12" id="KW-0282">Flagellum</keyword>
<dbReference type="PRINTS" id="PR01003">
    <property type="entry name" value="FLGFLIH"/>
</dbReference>
<evidence type="ECO:0000256" key="10">
    <source>
        <dbReference type="SAM" id="MobiDB-lite"/>
    </source>
</evidence>
<organism evidence="12 13">
    <name type="scientific">Microbulbifer celer</name>
    <dbReference type="NCBI Taxonomy" id="435905"/>
    <lineage>
        <taxon>Bacteria</taxon>
        <taxon>Pseudomonadati</taxon>
        <taxon>Pseudomonadota</taxon>
        <taxon>Gammaproteobacteria</taxon>
        <taxon>Cellvibrionales</taxon>
        <taxon>Microbulbiferaceae</taxon>
        <taxon>Microbulbifer</taxon>
    </lineage>
</organism>
<feature type="domain" description="Flagellar assembly protein FliH/Type III secretion system HrpE" evidence="11">
    <location>
        <begin position="78"/>
        <end position="203"/>
    </location>
</feature>
<keyword evidence="9" id="KW-1006">Bacterial flagellum protein export</keyword>
<evidence type="ECO:0000259" key="11">
    <source>
        <dbReference type="Pfam" id="PF02108"/>
    </source>
</evidence>
<evidence type="ECO:0000256" key="7">
    <source>
        <dbReference type="ARBA" id="ARBA00022795"/>
    </source>
</evidence>
<dbReference type="Proteomes" id="UP001597264">
    <property type="component" value="Unassembled WGS sequence"/>
</dbReference>
<keyword evidence="6" id="KW-0963">Cytoplasm</keyword>
<name>A0ABW3U4I5_9GAMM</name>
<dbReference type="Pfam" id="PF02108">
    <property type="entry name" value="FliH"/>
    <property type="match status" value="1"/>
</dbReference>
<sequence>MSEAVSWRRWQPEDLSGERQRRAASECASKFEKLRDQARSEGLQQGYDAGFAEGYERGLAEGRAAGTAETDRQRHELLSPLATLAKDFSHALNTVDDSIAEEVTALALAVGRRLADEALQAQPQQVATLVRRLLREAPTFNGSERARLWLNPEDLPLVKQELETELASAGWDLDQDPQLARGGCRITTATGEIDASRDTRWQALMARIHPTCGRVLAGENAGD</sequence>
<comment type="caution">
    <text evidence="12">The sequence shown here is derived from an EMBL/GenBank/DDBJ whole genome shotgun (WGS) entry which is preliminary data.</text>
</comment>